<dbReference type="Proteomes" id="UP000288623">
    <property type="component" value="Unassembled WGS sequence"/>
</dbReference>
<reference evidence="3 4" key="1">
    <citation type="submission" date="2014-11" db="EMBL/GenBank/DDBJ databases">
        <title>Genome sequence and analysis of novel Kurthia sp.</title>
        <authorList>
            <person name="Lawson J.N."/>
            <person name="Gonzalez J.E."/>
            <person name="Rinauldi L."/>
            <person name="Xuan Z."/>
            <person name="Firman A."/>
            <person name="Shaddox L."/>
            <person name="Trudeau A."/>
            <person name="Shah S."/>
            <person name="Reiman D."/>
        </authorList>
    </citation>
    <scope>NUCLEOTIDE SEQUENCE [LARGE SCALE GENOMIC DNA]</scope>
    <source>
        <strain evidence="3 4">3B1D</strain>
    </source>
</reference>
<dbReference type="PANTHER" id="PTHR33797">
    <property type="entry name" value="ORGANIC HYDROPEROXIDE RESISTANCE PROTEIN-LIKE"/>
    <property type="match status" value="1"/>
</dbReference>
<evidence type="ECO:0000256" key="2">
    <source>
        <dbReference type="SAM" id="MobiDB-lite"/>
    </source>
</evidence>
<feature type="compositionally biased region" description="Basic and acidic residues" evidence="2">
    <location>
        <begin position="35"/>
        <end position="44"/>
    </location>
</feature>
<dbReference type="SUPFAM" id="SSF82784">
    <property type="entry name" value="OsmC-like"/>
    <property type="match status" value="1"/>
</dbReference>
<dbReference type="Pfam" id="PF02566">
    <property type="entry name" value="OsmC"/>
    <property type="match status" value="1"/>
</dbReference>
<dbReference type="AlphaFoldDB" id="A0A433RTP5"/>
<comment type="similarity">
    <text evidence="1">Belongs to the OsmC/Ohr family.</text>
</comment>
<dbReference type="RefSeq" id="WP_020189267.1">
    <property type="nucleotide sequence ID" value="NZ_JTFC01000031.1"/>
</dbReference>
<evidence type="ECO:0000313" key="4">
    <source>
        <dbReference type="Proteomes" id="UP000288623"/>
    </source>
</evidence>
<evidence type="ECO:0000256" key="1">
    <source>
        <dbReference type="ARBA" id="ARBA00007378"/>
    </source>
</evidence>
<organism evidence="3 4">
    <name type="scientific">Candidatus Kurthia intestinigallinarum</name>
    <dbReference type="NCBI Taxonomy" id="1562256"/>
    <lineage>
        <taxon>Bacteria</taxon>
        <taxon>Bacillati</taxon>
        <taxon>Bacillota</taxon>
        <taxon>Bacilli</taxon>
        <taxon>Bacillales</taxon>
        <taxon>Caryophanaceae</taxon>
        <taxon>Kurthia</taxon>
    </lineage>
</organism>
<dbReference type="Gene3D" id="3.30.300.20">
    <property type="match status" value="1"/>
</dbReference>
<proteinExistence type="inferred from homology"/>
<evidence type="ECO:0000313" key="3">
    <source>
        <dbReference type="EMBL" id="RUS55514.1"/>
    </source>
</evidence>
<comment type="caution">
    <text evidence="3">The sequence shown here is derived from an EMBL/GenBank/DDBJ whole genome shotgun (WGS) entry which is preliminary data.</text>
</comment>
<accession>A0A433RTP5</accession>
<dbReference type="InterPro" id="IPR019953">
    <property type="entry name" value="OHR"/>
</dbReference>
<protein>
    <submittedName>
        <fullName evidence="3">Organic hydroperoxide resistance protein OhrA</fullName>
    </submittedName>
</protein>
<dbReference type="InterPro" id="IPR036102">
    <property type="entry name" value="OsmC/Ohrsf"/>
</dbReference>
<dbReference type="EMBL" id="JTFC01000031">
    <property type="protein sequence ID" value="RUS55514.1"/>
    <property type="molecule type" value="Genomic_DNA"/>
</dbReference>
<dbReference type="NCBIfam" id="TIGR03561">
    <property type="entry name" value="organ_hyd_perox"/>
    <property type="match status" value="1"/>
</dbReference>
<gene>
    <name evidence="3" type="ORF">QI30_11320</name>
</gene>
<keyword evidence="4" id="KW-1185">Reference proteome</keyword>
<dbReference type="PANTHER" id="PTHR33797:SF2">
    <property type="entry name" value="ORGANIC HYDROPEROXIDE RESISTANCE PROTEIN-LIKE"/>
    <property type="match status" value="1"/>
</dbReference>
<feature type="compositionally biased region" description="Polar residues" evidence="2">
    <location>
        <begin position="21"/>
        <end position="31"/>
    </location>
</feature>
<dbReference type="InterPro" id="IPR003718">
    <property type="entry name" value="OsmC/Ohr_fam"/>
</dbReference>
<name>A0A433RTP5_9BACL</name>
<dbReference type="InterPro" id="IPR015946">
    <property type="entry name" value="KH_dom-like_a/b"/>
</dbReference>
<dbReference type="GO" id="GO:0006979">
    <property type="term" value="P:response to oxidative stress"/>
    <property type="evidence" value="ECO:0007669"/>
    <property type="project" value="InterPro"/>
</dbReference>
<feature type="region of interest" description="Disordered" evidence="2">
    <location>
        <begin position="15"/>
        <end position="44"/>
    </location>
</feature>
<dbReference type="Gene3D" id="2.20.25.10">
    <property type="match status" value="1"/>
</dbReference>
<dbReference type="OrthoDB" id="9797508at2"/>
<sequence length="140" mass="14873">MMTVFFTSQATAKNGREGHVESNTGSINIDLTNPAKDKDPSKTNPEELFAAGYAACYDGALNLAAKKAGHKIDSTVTAKVSLQSDENDGGFKIGVILVVDIQGVSQEVGEELTATAHQNCPYSKATRDNIDVEIITQAQI</sequence>